<evidence type="ECO:0000313" key="3">
    <source>
        <dbReference type="EMBL" id="GBL91713.1"/>
    </source>
</evidence>
<evidence type="ECO:0000313" key="4">
    <source>
        <dbReference type="Proteomes" id="UP000499080"/>
    </source>
</evidence>
<evidence type="ECO:0008006" key="5">
    <source>
        <dbReference type="Google" id="ProtNLM"/>
    </source>
</evidence>
<dbReference type="EMBL" id="BGPR01000081">
    <property type="protein sequence ID" value="GBL91713.1"/>
    <property type="molecule type" value="Genomic_DNA"/>
</dbReference>
<evidence type="ECO:0000256" key="2">
    <source>
        <dbReference type="SAM" id="SignalP"/>
    </source>
</evidence>
<evidence type="ECO:0000256" key="1">
    <source>
        <dbReference type="SAM" id="Phobius"/>
    </source>
</evidence>
<dbReference type="AlphaFoldDB" id="A0A4Y2BIE7"/>
<keyword evidence="1" id="KW-0472">Membrane</keyword>
<feature type="chain" id="PRO_5021206135" description="Secreted protein" evidence="2">
    <location>
        <begin position="23"/>
        <end position="109"/>
    </location>
</feature>
<name>A0A4Y2BIE7_ARAVE</name>
<reference evidence="3 4" key="1">
    <citation type="journal article" date="2019" name="Sci. Rep.">
        <title>Orb-weaving spider Araneus ventricosus genome elucidates the spidroin gene catalogue.</title>
        <authorList>
            <person name="Kono N."/>
            <person name="Nakamura H."/>
            <person name="Ohtoshi R."/>
            <person name="Moran D.A.P."/>
            <person name="Shinohara A."/>
            <person name="Yoshida Y."/>
            <person name="Fujiwara M."/>
            <person name="Mori M."/>
            <person name="Tomita M."/>
            <person name="Arakawa K."/>
        </authorList>
    </citation>
    <scope>NUCLEOTIDE SEQUENCE [LARGE SCALE GENOMIC DNA]</scope>
</reference>
<dbReference type="Proteomes" id="UP000499080">
    <property type="component" value="Unassembled WGS sequence"/>
</dbReference>
<feature type="transmembrane region" description="Helical" evidence="1">
    <location>
        <begin position="32"/>
        <end position="53"/>
    </location>
</feature>
<accession>A0A4Y2BIE7</accession>
<keyword evidence="1" id="KW-0812">Transmembrane</keyword>
<keyword evidence="4" id="KW-1185">Reference proteome</keyword>
<proteinExistence type="predicted"/>
<feature type="signal peptide" evidence="2">
    <location>
        <begin position="1"/>
        <end position="22"/>
    </location>
</feature>
<keyword evidence="1" id="KW-1133">Transmembrane helix</keyword>
<keyword evidence="2" id="KW-0732">Signal</keyword>
<protein>
    <recommendedName>
        <fullName evidence="5">Secreted protein</fullName>
    </recommendedName>
</protein>
<gene>
    <name evidence="3" type="ORF">AVEN_71357_1</name>
</gene>
<organism evidence="3 4">
    <name type="scientific">Araneus ventricosus</name>
    <name type="common">Orbweaver spider</name>
    <name type="synonym">Epeira ventricosa</name>
    <dbReference type="NCBI Taxonomy" id="182803"/>
    <lineage>
        <taxon>Eukaryota</taxon>
        <taxon>Metazoa</taxon>
        <taxon>Ecdysozoa</taxon>
        <taxon>Arthropoda</taxon>
        <taxon>Chelicerata</taxon>
        <taxon>Arachnida</taxon>
        <taxon>Araneae</taxon>
        <taxon>Araneomorphae</taxon>
        <taxon>Entelegynae</taxon>
        <taxon>Araneoidea</taxon>
        <taxon>Araneidae</taxon>
        <taxon>Araneus</taxon>
    </lineage>
</organism>
<sequence>MHVLQTLLLVLAAKQPMPKAETEPAAACRSALLFYFLYFICSIFLLPLSIPFLSRFPSHSLTSSQLWPKSILLRCPSPHFLELPSPCRTLFISISGNIYRQAVPHFCLP</sequence>
<comment type="caution">
    <text evidence="3">The sequence shown here is derived from an EMBL/GenBank/DDBJ whole genome shotgun (WGS) entry which is preliminary data.</text>
</comment>